<reference evidence="1" key="1">
    <citation type="submission" date="2020-05" db="EMBL/GenBank/DDBJ databases">
        <authorList>
            <person name="Chiriac C."/>
            <person name="Salcher M."/>
            <person name="Ghai R."/>
            <person name="Kavagutti S V."/>
        </authorList>
    </citation>
    <scope>NUCLEOTIDE SEQUENCE</scope>
</reference>
<evidence type="ECO:0000313" key="1">
    <source>
        <dbReference type="EMBL" id="CAB4955491.1"/>
    </source>
</evidence>
<dbReference type="EMBL" id="CAFBNO010000027">
    <property type="protein sequence ID" value="CAB4955491.1"/>
    <property type="molecule type" value="Genomic_DNA"/>
</dbReference>
<dbReference type="AlphaFoldDB" id="A0A6J7KJ02"/>
<dbReference type="InterPro" id="IPR008492">
    <property type="entry name" value="Rv2714-like"/>
</dbReference>
<dbReference type="InterPro" id="IPR019151">
    <property type="entry name" value="Proteasome_assmbl_chaperone_2"/>
</dbReference>
<name>A0A6J7KJ02_9ZZZZ</name>
<organism evidence="1">
    <name type="scientific">freshwater metagenome</name>
    <dbReference type="NCBI Taxonomy" id="449393"/>
    <lineage>
        <taxon>unclassified sequences</taxon>
        <taxon>metagenomes</taxon>
        <taxon>ecological metagenomes</taxon>
    </lineage>
</organism>
<dbReference type="PIRSF" id="PIRSF028754">
    <property type="entry name" value="UCP028754"/>
    <property type="match status" value="1"/>
</dbReference>
<dbReference type="Gene3D" id="3.40.50.10900">
    <property type="entry name" value="PAC-like subunit"/>
    <property type="match status" value="1"/>
</dbReference>
<dbReference type="SUPFAM" id="SSF159659">
    <property type="entry name" value="Cgl1923-like"/>
    <property type="match status" value="1"/>
</dbReference>
<accession>A0A6J7KJ02</accession>
<gene>
    <name evidence="1" type="ORF">UFOPK3837_00711</name>
</gene>
<proteinExistence type="predicted"/>
<dbReference type="Pfam" id="PF09754">
    <property type="entry name" value="PAC2"/>
    <property type="match status" value="1"/>
</dbReference>
<dbReference type="InterPro" id="IPR038389">
    <property type="entry name" value="PSMG2_sf"/>
</dbReference>
<sequence length="285" mass="32245">MLATLSGFTDAGGSVSQLNSHIFANLESTLVVRFNNDDLLDYRSRRPVVYFEKDHLETFEPPILGIYLMKDEIGQQFLYLDGYEPDFKWEAFAEAVEQVIDLFAISEFVWVHSIPFPAPHTRPIGVTVSGNRQELIAKFSEWRPDTQIPGTIVHLLEYRLREIGMPTTGFVLLVPHYLAESEYPDVALKAFELIAAATNLVFPTDALRDEAAKFLRKIEERVVENEELAKMVKNLEQGYQTGKGMTFGARMTPRSPSVPSADQIAAELEDFLAIRSLNKPEDETE</sequence>
<protein>
    <submittedName>
        <fullName evidence="1">Unannotated protein</fullName>
    </submittedName>
</protein>
<dbReference type="Gene3D" id="1.10.287.100">
    <property type="match status" value="1"/>
</dbReference>